<protein>
    <submittedName>
        <fullName evidence="2">HNH endonuclease domain-containing protein</fullName>
    </submittedName>
</protein>
<evidence type="ECO:0000259" key="1">
    <source>
        <dbReference type="Pfam" id="PF13395"/>
    </source>
</evidence>
<organism evidence="2 3">
    <name type="scientific">Nibrella saemangeumensis</name>
    <dbReference type="NCBI Taxonomy" id="1084526"/>
    <lineage>
        <taxon>Bacteria</taxon>
        <taxon>Pseudomonadati</taxon>
        <taxon>Bacteroidota</taxon>
        <taxon>Cytophagia</taxon>
        <taxon>Cytophagales</taxon>
        <taxon>Spirosomataceae</taxon>
        <taxon>Nibrella</taxon>
    </lineage>
</organism>
<dbReference type="InterPro" id="IPR003615">
    <property type="entry name" value="HNH_nuc"/>
</dbReference>
<reference evidence="3" key="1">
    <citation type="journal article" date="2019" name="Int. J. Syst. Evol. Microbiol.">
        <title>The Global Catalogue of Microorganisms (GCM) 10K type strain sequencing project: providing services to taxonomists for standard genome sequencing and annotation.</title>
        <authorList>
            <consortium name="The Broad Institute Genomics Platform"/>
            <consortium name="The Broad Institute Genome Sequencing Center for Infectious Disease"/>
            <person name="Wu L."/>
            <person name="Ma J."/>
        </authorList>
    </citation>
    <scope>NUCLEOTIDE SEQUENCE [LARGE SCALE GENOMIC DNA]</scope>
    <source>
        <strain evidence="3">JCM 17927</strain>
    </source>
</reference>
<dbReference type="GO" id="GO:0004519">
    <property type="term" value="F:endonuclease activity"/>
    <property type="evidence" value="ECO:0007669"/>
    <property type="project" value="UniProtKB-KW"/>
</dbReference>
<name>A0ABP8N932_9BACT</name>
<evidence type="ECO:0000313" key="2">
    <source>
        <dbReference type="EMBL" id="GAA4461913.1"/>
    </source>
</evidence>
<feature type="domain" description="HNH nuclease" evidence="1">
    <location>
        <begin position="244"/>
        <end position="291"/>
    </location>
</feature>
<keyword evidence="2" id="KW-0540">Nuclease</keyword>
<keyword evidence="2" id="KW-0378">Hydrolase</keyword>
<dbReference type="Proteomes" id="UP001501175">
    <property type="component" value="Unassembled WGS sequence"/>
</dbReference>
<evidence type="ECO:0000313" key="3">
    <source>
        <dbReference type="Proteomes" id="UP001501175"/>
    </source>
</evidence>
<sequence>MLLPESNELPVDRLSSVFTDTTNSYKFYWFLAILNHLKENGSSLIALDDLALRMVAQVWYPLDYFRLSFGRQDSFKHIAHFVSQRMTVDNGPTAPGLFEQIRTKLSAEDQKTLKAEVTRVLLRWVPYRFVRPFFAEELRGIADHQINHQLVILSNERFTLDPRRTLYRFINNAIELNPLWVDYFLRHQTILRGFINWHLVKFLQKNNPNVIGLSEKLERPVQRNLKLATDFWQTYLKGTPELRCIYSGQQVTRQNFSLDHFLPWSFVAHDQLWNIIPTPKSVNSSKSDWLPSTELYMDAFANIQYQVFHYHYAQSQERLLEDYSALFANSLEDVAQLETDSFVSQLRGQLLPQLQVARNLGFPYPFEYKVGGSQLLE</sequence>
<keyword evidence="2" id="KW-0255">Endonuclease</keyword>
<keyword evidence="3" id="KW-1185">Reference proteome</keyword>
<dbReference type="EMBL" id="BAABHD010000066">
    <property type="protein sequence ID" value="GAA4461913.1"/>
    <property type="molecule type" value="Genomic_DNA"/>
</dbReference>
<proteinExistence type="predicted"/>
<comment type="caution">
    <text evidence="2">The sequence shown here is derived from an EMBL/GenBank/DDBJ whole genome shotgun (WGS) entry which is preliminary data.</text>
</comment>
<accession>A0ABP8N932</accession>
<dbReference type="Pfam" id="PF13395">
    <property type="entry name" value="HNH_4"/>
    <property type="match status" value="1"/>
</dbReference>
<gene>
    <name evidence="2" type="ORF">GCM10023189_37970</name>
</gene>
<dbReference type="Gene3D" id="1.10.30.50">
    <property type="match status" value="1"/>
</dbReference>
<dbReference type="RefSeq" id="WP_345245933.1">
    <property type="nucleotide sequence ID" value="NZ_BAABHD010000066.1"/>
</dbReference>